<sequence length="329" mass="35558">MANRSEAKHPLKMFALNSNRSLAEKIAAAAGVKLGQATIKHFSDGEISITVDESIRGDDVFLVQSVSDPVNTMLMELLIMVDAVRRASAHSITVVIPYYGYSRADRKARSREPITAKLIASLLEDDGVNRVVTLDLHAAQLQGFFDIPMDHLEATPLLANYFVTHHLLDNLVVVSPDHAGVSKARRMAELLKAPLAIIDNRDPKKSTTSADAVIGSVAGKNAILVDDIIDTAVRISISAQTLKDAGAQDIYAVATHPVFSQNAVKLMATSPLKKVIVTDSIQLPAAKQFDKVEVISVGDLMGQAIRRIYLEQSVGQLFVNDDLAEGDQA</sequence>
<keyword evidence="4 12" id="KW-0545">Nucleotide biosynthesis</keyword>
<evidence type="ECO:0000256" key="8">
    <source>
        <dbReference type="ARBA" id="ARBA00022842"/>
    </source>
</evidence>
<evidence type="ECO:0000256" key="11">
    <source>
        <dbReference type="ARBA" id="ARBA00061444"/>
    </source>
</evidence>
<evidence type="ECO:0000256" key="6">
    <source>
        <dbReference type="ARBA" id="ARBA00022777"/>
    </source>
</evidence>
<dbReference type="PANTHER" id="PTHR10210">
    <property type="entry name" value="RIBOSE-PHOSPHATE DIPHOSPHOKINASE FAMILY MEMBER"/>
    <property type="match status" value="1"/>
</dbReference>
<keyword evidence="2 12" id="KW-0808">Transferase</keyword>
<dbReference type="Gene3D" id="3.40.50.2020">
    <property type="match status" value="2"/>
</dbReference>
<dbReference type="NCBIfam" id="NF002320">
    <property type="entry name" value="PRK01259.1"/>
    <property type="match status" value="1"/>
</dbReference>
<evidence type="ECO:0000256" key="2">
    <source>
        <dbReference type="ARBA" id="ARBA00022679"/>
    </source>
</evidence>
<evidence type="ECO:0000256" key="10">
    <source>
        <dbReference type="ARBA" id="ARBA00054914"/>
    </source>
</evidence>
<dbReference type="GO" id="GO:0002189">
    <property type="term" value="C:ribose phosphate diphosphokinase complex"/>
    <property type="evidence" value="ECO:0007669"/>
    <property type="project" value="TreeGrafter"/>
</dbReference>
<keyword evidence="15" id="KW-1185">Reference proteome</keyword>
<comment type="caution">
    <text evidence="14">The sequence shown here is derived from an EMBL/GenBank/DDBJ whole genome shotgun (WGS) entry which is preliminary data.</text>
</comment>
<comment type="similarity">
    <text evidence="11 12">Belongs to the ribose-phosphate pyrophosphokinase family. Class I subfamily.</text>
</comment>
<dbReference type="Proteomes" id="UP000466388">
    <property type="component" value="Unassembled WGS sequence"/>
</dbReference>
<feature type="domain" description="Ribose-phosphate pyrophosphokinase N-terminal" evidence="13">
    <location>
        <begin position="11"/>
        <end position="127"/>
    </location>
</feature>
<comment type="subcellular location">
    <subcellularLocation>
        <location evidence="12">Cytoplasm</location>
    </subcellularLocation>
</comment>
<dbReference type="EC" id="2.7.6.1" evidence="12"/>
<evidence type="ECO:0000313" key="14">
    <source>
        <dbReference type="EMBL" id="MTV82896.1"/>
    </source>
</evidence>
<reference evidence="14 15" key="1">
    <citation type="submission" date="2019-11" db="EMBL/GenBank/DDBJ databases">
        <title>Lactobacillus sp. nov. CRM56-3, isolated from fermented tea leaves.</title>
        <authorList>
            <person name="Phuengjayaem S."/>
            <person name="Tanasupawat S."/>
        </authorList>
    </citation>
    <scope>NUCLEOTIDE SEQUENCE [LARGE SCALE GENOMIC DNA]</scope>
    <source>
        <strain evidence="14 15">CRM56-3</strain>
    </source>
</reference>
<evidence type="ECO:0000256" key="12">
    <source>
        <dbReference type="HAMAP-Rule" id="MF_00583"/>
    </source>
</evidence>
<dbReference type="EMBL" id="WNJO01000012">
    <property type="protein sequence ID" value="MTV82896.1"/>
    <property type="molecule type" value="Genomic_DNA"/>
</dbReference>
<dbReference type="Pfam" id="PF13793">
    <property type="entry name" value="Pribosyltran_N"/>
    <property type="match status" value="1"/>
</dbReference>
<comment type="caution">
    <text evidence="12">Part of a set of proteins in which some residues (ACT_SITE, NP_BIND, REGION and BINDING) are not conserved.</text>
</comment>
<dbReference type="InterPro" id="IPR000836">
    <property type="entry name" value="PRTase_dom"/>
</dbReference>
<feature type="binding site" evidence="12">
    <location>
        <begin position="44"/>
        <end position="46"/>
    </location>
    <ligand>
        <name>ATP</name>
        <dbReference type="ChEBI" id="CHEBI:30616"/>
    </ligand>
</feature>
<comment type="subunit">
    <text evidence="12">Homohexamer.</text>
</comment>
<name>A0A7X2XYY7_9LACO</name>
<keyword evidence="3 12" id="KW-0479">Metal-binding</keyword>
<proteinExistence type="inferred from homology"/>
<dbReference type="NCBIfam" id="TIGR01251">
    <property type="entry name" value="ribP_PPkin"/>
    <property type="match status" value="1"/>
</dbReference>
<dbReference type="HAMAP" id="MF_00583_B">
    <property type="entry name" value="RibP_PPkinase_B"/>
    <property type="match status" value="1"/>
</dbReference>
<dbReference type="SMART" id="SM01400">
    <property type="entry name" value="Pribosyltran_N"/>
    <property type="match status" value="1"/>
</dbReference>
<dbReference type="InterPro" id="IPR037515">
    <property type="entry name" value="Rib-P_diPkinase_bac"/>
</dbReference>
<evidence type="ECO:0000256" key="3">
    <source>
        <dbReference type="ARBA" id="ARBA00022723"/>
    </source>
</evidence>
<dbReference type="FunFam" id="3.40.50.2020:FF:000001">
    <property type="entry name" value="Ribose-phosphate pyrophosphokinase"/>
    <property type="match status" value="1"/>
</dbReference>
<protein>
    <recommendedName>
        <fullName evidence="12">Putative ribose-phosphate pyrophosphokinase</fullName>
        <shortName evidence="12">RPPK</shortName>
        <ecNumber evidence="12">2.7.6.1</ecNumber>
    </recommendedName>
    <alternativeName>
        <fullName evidence="12">5-phospho-D-ribosyl alpha-1-diphosphate synthase</fullName>
    </alternativeName>
    <alternativeName>
        <fullName evidence="12">Phosphoribosyl diphosphate synthase</fullName>
    </alternativeName>
    <alternativeName>
        <fullName evidence="12">Phosphoribosyl pyrophosphate synthase</fullName>
        <shortName evidence="12">P-Rib-PP synthase</shortName>
        <shortName evidence="12">PRPP synthase</shortName>
        <shortName evidence="12">PRPPase</shortName>
    </alternativeName>
</protein>
<dbReference type="UniPathway" id="UPA00087">
    <property type="reaction ID" value="UER00172"/>
</dbReference>
<comment type="cofactor">
    <cofactor evidence="12">
        <name>Mg(2+)</name>
        <dbReference type="ChEBI" id="CHEBI:18420"/>
    </cofactor>
    <text evidence="12">Binds 2 Mg(2+) ions per subunit.</text>
</comment>
<comment type="catalytic activity">
    <reaction evidence="9 12">
        <text>D-ribose 5-phosphate + ATP = 5-phospho-alpha-D-ribose 1-diphosphate + AMP + H(+)</text>
        <dbReference type="Rhea" id="RHEA:15609"/>
        <dbReference type="ChEBI" id="CHEBI:15378"/>
        <dbReference type="ChEBI" id="CHEBI:30616"/>
        <dbReference type="ChEBI" id="CHEBI:58017"/>
        <dbReference type="ChEBI" id="CHEBI:78346"/>
        <dbReference type="ChEBI" id="CHEBI:456215"/>
        <dbReference type="EC" id="2.7.6.1"/>
    </reaction>
</comment>
<dbReference type="Pfam" id="PF14572">
    <property type="entry name" value="Pribosyl_synth"/>
    <property type="match status" value="1"/>
</dbReference>
<comment type="caution">
    <text evidence="12">Lacks conserved residue(s) required for the propagation of feature annotation.</text>
</comment>
<organism evidence="14 15">
    <name type="scientific">Secundilactobacillus folii</name>
    <dbReference type="NCBI Taxonomy" id="2678357"/>
    <lineage>
        <taxon>Bacteria</taxon>
        <taxon>Bacillati</taxon>
        <taxon>Bacillota</taxon>
        <taxon>Bacilli</taxon>
        <taxon>Lactobacillales</taxon>
        <taxon>Lactobacillaceae</taxon>
        <taxon>Secundilactobacillus</taxon>
    </lineage>
</organism>
<keyword evidence="8 12" id="KW-0460">Magnesium</keyword>
<dbReference type="GO" id="GO:0004749">
    <property type="term" value="F:ribose phosphate diphosphokinase activity"/>
    <property type="evidence" value="ECO:0007669"/>
    <property type="project" value="UniProtKB-UniRule"/>
</dbReference>
<dbReference type="InterPro" id="IPR005946">
    <property type="entry name" value="Rib-P_diPkinase"/>
</dbReference>
<evidence type="ECO:0000256" key="7">
    <source>
        <dbReference type="ARBA" id="ARBA00022840"/>
    </source>
</evidence>
<dbReference type="AlphaFoldDB" id="A0A7X2XYY7"/>
<evidence type="ECO:0000256" key="1">
    <source>
        <dbReference type="ARBA" id="ARBA00004996"/>
    </source>
</evidence>
<dbReference type="GO" id="GO:0016301">
    <property type="term" value="F:kinase activity"/>
    <property type="evidence" value="ECO:0007669"/>
    <property type="project" value="UniProtKB-KW"/>
</dbReference>
<dbReference type="CDD" id="cd06223">
    <property type="entry name" value="PRTases_typeI"/>
    <property type="match status" value="1"/>
</dbReference>
<dbReference type="InterPro" id="IPR029099">
    <property type="entry name" value="Pribosyltran_N"/>
</dbReference>
<comment type="pathway">
    <text evidence="1 12">Metabolic intermediate biosynthesis; 5-phospho-alpha-D-ribose 1-diphosphate biosynthesis; 5-phospho-alpha-D-ribose 1-diphosphate from D-ribose 5-phosphate (route I): step 1/1.</text>
</comment>
<dbReference type="GO" id="GO:0005524">
    <property type="term" value="F:ATP binding"/>
    <property type="evidence" value="ECO:0007669"/>
    <property type="project" value="UniProtKB-KW"/>
</dbReference>
<evidence type="ECO:0000313" key="15">
    <source>
        <dbReference type="Proteomes" id="UP000466388"/>
    </source>
</evidence>
<feature type="binding site" evidence="12">
    <location>
        <position position="177"/>
    </location>
    <ligand>
        <name>Mg(2+)</name>
        <dbReference type="ChEBI" id="CHEBI:18420"/>
    </ligand>
</feature>
<dbReference type="SUPFAM" id="SSF53271">
    <property type="entry name" value="PRTase-like"/>
    <property type="match status" value="2"/>
</dbReference>
<keyword evidence="7 12" id="KW-0067">ATP-binding</keyword>
<keyword evidence="5 12" id="KW-0547">Nucleotide-binding</keyword>
<feature type="binding site" evidence="12">
    <location>
        <position position="226"/>
    </location>
    <ligand>
        <name>D-ribose 5-phosphate</name>
        <dbReference type="ChEBI" id="CHEBI:78346"/>
    </ligand>
</feature>
<keyword evidence="6 12" id="KW-0418">Kinase</keyword>
<evidence type="ECO:0000256" key="4">
    <source>
        <dbReference type="ARBA" id="ARBA00022727"/>
    </source>
</evidence>
<dbReference type="GO" id="GO:0006015">
    <property type="term" value="P:5-phosphoribose 1-diphosphate biosynthetic process"/>
    <property type="evidence" value="ECO:0007669"/>
    <property type="project" value="UniProtKB-UniRule"/>
</dbReference>
<comment type="function">
    <text evidence="10 12">Involved in the biosynthesis of the central metabolite phospho-alpha-D-ribosyl-1-pyrophosphate (PRPP) via the transfer of pyrophosphoryl group from ATP to 1-hydroxyl of ribose-5-phosphate (Rib-5-P).</text>
</comment>
<dbReference type="RefSeq" id="WP_155432161.1">
    <property type="nucleotide sequence ID" value="NZ_WNJO01000012.1"/>
</dbReference>
<dbReference type="GO" id="GO:0000287">
    <property type="term" value="F:magnesium ion binding"/>
    <property type="evidence" value="ECO:0007669"/>
    <property type="project" value="UniProtKB-UniRule"/>
</dbReference>
<evidence type="ECO:0000256" key="5">
    <source>
        <dbReference type="ARBA" id="ARBA00022741"/>
    </source>
</evidence>
<dbReference type="GO" id="GO:0005737">
    <property type="term" value="C:cytoplasm"/>
    <property type="evidence" value="ECO:0007669"/>
    <property type="project" value="UniProtKB-SubCell"/>
</dbReference>
<dbReference type="PANTHER" id="PTHR10210:SF41">
    <property type="entry name" value="RIBOSE-PHOSPHATE PYROPHOSPHOKINASE 1, CHLOROPLASTIC"/>
    <property type="match status" value="1"/>
</dbReference>
<keyword evidence="12" id="KW-0963">Cytoplasm</keyword>
<dbReference type="InterPro" id="IPR029057">
    <property type="entry name" value="PRTase-like"/>
</dbReference>
<accession>A0A7X2XYY7</accession>
<evidence type="ECO:0000256" key="9">
    <source>
        <dbReference type="ARBA" id="ARBA00049535"/>
    </source>
</evidence>
<evidence type="ECO:0000259" key="13">
    <source>
        <dbReference type="Pfam" id="PF13793"/>
    </source>
</evidence>
<dbReference type="GO" id="GO:0006164">
    <property type="term" value="P:purine nucleotide biosynthetic process"/>
    <property type="evidence" value="ECO:0007669"/>
    <property type="project" value="TreeGrafter"/>
</dbReference>
<gene>
    <name evidence="12 14" type="primary">prs</name>
    <name evidence="14" type="ORF">GM612_09585</name>
</gene>
<feature type="binding site" evidence="12">
    <location>
        <position position="137"/>
    </location>
    <ligand>
        <name>Mg(2+)</name>
        <dbReference type="ChEBI" id="CHEBI:18420"/>
    </ligand>
</feature>